<dbReference type="PROSITE" id="PS51009">
    <property type="entry name" value="CYTCII"/>
    <property type="match status" value="1"/>
</dbReference>
<name>A0A6M3ZL49_9BURK</name>
<gene>
    <name evidence="2" type="ORF">C798_03050</name>
</gene>
<reference evidence="2 3" key="1">
    <citation type="journal article" date="2012" name="J. Bacteriol.">
        <title>Genome sequence of the pathogenic Herbaspirillum seropedicae strain Os34, isolated from rice roots.</title>
        <authorList>
            <person name="Ye W."/>
            <person name="Ye S."/>
            <person name="Liu J."/>
            <person name="Chang S."/>
            <person name="Chen M."/>
            <person name="Zhu B."/>
            <person name="Guo L."/>
            <person name="An Q."/>
        </authorList>
    </citation>
    <scope>NUCLEOTIDE SEQUENCE [LARGE SCALE GENOMIC DNA]</scope>
    <source>
        <strain evidence="2 3">Os34</strain>
    </source>
</reference>
<sequence>MKLYKLTLRSFIAMTLMICFMPMVSMADPAIERIEGFRESKRAIAKIEDALEKGDTSTVADQAQLLSIFAKKIPSLFPENAKGGILSKAKSGIWDNFQDFSQKANVLLVSSQQLEASARTDHADVGVIAQRLRVVKDSCISCHQLYKRGR</sequence>
<evidence type="ECO:0000313" key="3">
    <source>
        <dbReference type="Proteomes" id="UP000501648"/>
    </source>
</evidence>
<keyword evidence="1" id="KW-0732">Signal</keyword>
<dbReference type="GO" id="GO:0005506">
    <property type="term" value="F:iron ion binding"/>
    <property type="evidence" value="ECO:0007669"/>
    <property type="project" value="InterPro"/>
</dbReference>
<dbReference type="InterPro" id="IPR002321">
    <property type="entry name" value="Cyt_c_II"/>
</dbReference>
<evidence type="ECO:0000256" key="1">
    <source>
        <dbReference type="SAM" id="SignalP"/>
    </source>
</evidence>
<dbReference type="RefSeq" id="WP_017455290.1">
    <property type="nucleotide sequence ID" value="NZ_CP008956.1"/>
</dbReference>
<accession>A0A6M3ZL49</accession>
<dbReference type="GO" id="GO:0020037">
    <property type="term" value="F:heme binding"/>
    <property type="evidence" value="ECO:0007669"/>
    <property type="project" value="InterPro"/>
</dbReference>
<dbReference type="GO" id="GO:0009055">
    <property type="term" value="F:electron transfer activity"/>
    <property type="evidence" value="ECO:0007669"/>
    <property type="project" value="InterPro"/>
</dbReference>
<dbReference type="Gene3D" id="1.20.120.10">
    <property type="entry name" value="Cytochrome c/b562"/>
    <property type="match status" value="1"/>
</dbReference>
<dbReference type="EMBL" id="CP008956">
    <property type="protein sequence ID" value="QJP99240.1"/>
    <property type="molecule type" value="Genomic_DNA"/>
</dbReference>
<protein>
    <recommendedName>
        <fullName evidence="4">Cytochrome C</fullName>
    </recommendedName>
</protein>
<dbReference type="InterPro" id="IPR010980">
    <property type="entry name" value="Cyt_c/b562"/>
</dbReference>
<dbReference type="Pfam" id="PF01322">
    <property type="entry name" value="Cytochrom_C_2"/>
    <property type="match status" value="1"/>
</dbReference>
<proteinExistence type="predicted"/>
<feature type="chain" id="PRO_5026649497" description="Cytochrome C" evidence="1">
    <location>
        <begin position="28"/>
        <end position="150"/>
    </location>
</feature>
<dbReference type="SUPFAM" id="SSF47175">
    <property type="entry name" value="Cytochromes"/>
    <property type="match status" value="1"/>
</dbReference>
<dbReference type="AlphaFoldDB" id="A0A6M3ZL49"/>
<dbReference type="Proteomes" id="UP000501648">
    <property type="component" value="Chromosome"/>
</dbReference>
<dbReference type="GO" id="GO:0022900">
    <property type="term" value="P:electron transport chain"/>
    <property type="evidence" value="ECO:0007669"/>
    <property type="project" value="InterPro"/>
</dbReference>
<evidence type="ECO:0000313" key="2">
    <source>
        <dbReference type="EMBL" id="QJP99240.1"/>
    </source>
</evidence>
<organism evidence="2 3">
    <name type="scientific">Herbaspirillum rubrisubalbicans Os34</name>
    <dbReference type="NCBI Taxonomy" id="1235827"/>
    <lineage>
        <taxon>Bacteria</taxon>
        <taxon>Pseudomonadati</taxon>
        <taxon>Pseudomonadota</taxon>
        <taxon>Betaproteobacteria</taxon>
        <taxon>Burkholderiales</taxon>
        <taxon>Oxalobacteraceae</taxon>
        <taxon>Herbaspirillum</taxon>
    </lineage>
</organism>
<feature type="signal peptide" evidence="1">
    <location>
        <begin position="1"/>
        <end position="27"/>
    </location>
</feature>
<evidence type="ECO:0008006" key="4">
    <source>
        <dbReference type="Google" id="ProtNLM"/>
    </source>
</evidence>